<dbReference type="RefSeq" id="XP_027609969.1">
    <property type="nucleotide sequence ID" value="XM_027754168.1"/>
</dbReference>
<keyword evidence="4" id="KW-1185">Reference proteome</keyword>
<feature type="domain" description="RDRP core" evidence="2">
    <location>
        <begin position="56"/>
        <end position="567"/>
    </location>
</feature>
<dbReference type="GeneID" id="38775973"/>
<keyword evidence="1" id="KW-0696">RNA-directed RNA polymerase</keyword>
<dbReference type="PANTHER" id="PTHR23079">
    <property type="entry name" value="RNA-DEPENDENT RNA POLYMERASE"/>
    <property type="match status" value="1"/>
</dbReference>
<evidence type="ECO:0000259" key="2">
    <source>
        <dbReference type="Pfam" id="PF05183"/>
    </source>
</evidence>
<dbReference type="EMBL" id="BFAD01000002">
    <property type="protein sequence ID" value="GBE79056.1"/>
    <property type="molecule type" value="Genomic_DNA"/>
</dbReference>
<dbReference type="PANTHER" id="PTHR23079:SF55">
    <property type="entry name" value="RNA-DIRECTED RNA POLYMERASE"/>
    <property type="match status" value="1"/>
</dbReference>
<comment type="caution">
    <text evidence="3">The sequence shown here is derived from an EMBL/GenBank/DDBJ whole genome shotgun (WGS) entry which is preliminary data.</text>
</comment>
<gene>
    <name evidence="3" type="ORF">SCP_0202530</name>
</gene>
<keyword evidence="1" id="KW-0548">Nucleotidyltransferase</keyword>
<comment type="catalytic activity">
    <reaction evidence="1">
        <text>RNA(n) + a ribonucleoside 5'-triphosphate = RNA(n+1) + diphosphate</text>
        <dbReference type="Rhea" id="RHEA:21248"/>
        <dbReference type="Rhea" id="RHEA-COMP:14527"/>
        <dbReference type="Rhea" id="RHEA-COMP:17342"/>
        <dbReference type="ChEBI" id="CHEBI:33019"/>
        <dbReference type="ChEBI" id="CHEBI:61557"/>
        <dbReference type="ChEBI" id="CHEBI:140395"/>
        <dbReference type="EC" id="2.7.7.48"/>
    </reaction>
</comment>
<name>A0A401GA41_9APHY</name>
<dbReference type="STRING" id="139825.A0A401GA41"/>
<evidence type="ECO:0000256" key="1">
    <source>
        <dbReference type="RuleBase" id="RU363098"/>
    </source>
</evidence>
<dbReference type="GO" id="GO:0003723">
    <property type="term" value="F:RNA binding"/>
    <property type="evidence" value="ECO:0007669"/>
    <property type="project" value="UniProtKB-KW"/>
</dbReference>
<dbReference type="GO" id="GO:0003968">
    <property type="term" value="F:RNA-directed RNA polymerase activity"/>
    <property type="evidence" value="ECO:0007669"/>
    <property type="project" value="UniProtKB-KW"/>
</dbReference>
<keyword evidence="1" id="KW-0694">RNA-binding</keyword>
<proteinExistence type="inferred from homology"/>
<dbReference type="AlphaFoldDB" id="A0A401GA41"/>
<dbReference type="OrthoDB" id="6513042at2759"/>
<sequence length="760" mass="86930">MGYDSCNQMLTKPKTVWLTARCRACGTLDHPLRHLQQSSRASRVVDDPTRYLLISMDMKTSDEIVRQNLTEWVNGGVVIEDHRYSFLGFTENHVRKGRIIFFREDENWTVDRLLSYLGDGLRDVFMSSGYGKYAARLGLSFSSTWESLNVPEDQTVLLPPWKAVDGSDHSDGCGMIRDSFAAQVCKHHDLPIDTTVFQIRRGGIKGLLVRYPDHKFDTLCCAANCRSQALVAYRQSMSKYEGGPTILELIGYSHCLGSARLNFSFILLLLTLGIKLEVFKRFLKDQLDLIGCILHDRDVAERYVKGELDAVDNGFGQDLYALLLAKHDLKEPYVRWKLQQYQRTQYEQLRKKMNLRVEDSCYVYGVVDEDGILAEDEVFISLPARTGVIVREVLVCRNPAYAAGDLRKFRAVNYETLKHHKYCIVFSRKAARSIPDTMSSGDLDGDTYFVTWDPTLLPQKMAPPQERRNVAHAAVDPSQHRRRSDRLAHGMAQAAVETFLRYKFNAVVGTMVNEWKREAQATSLLADAPYPRALVPIIESAHDMLKSGSDPEMIRKQFYALKKKTWQKETTFTSPIDVLRGLIPEANSQSITNFICDPALILRGEDEEKWRWFSEEARILLPQFNRALRDAIRLDEDASDDDTSESPRYQDRPIRHSEQCKLDYQGRYFGGGSHYDLYLQKLRASAWYCYGYSRKKVAFAWLGERYLNDIRAHWTNGGKPILYIATQLVAAAVPLSLTHQGIFLHAHLERSVCARGRLPN</sequence>
<reference evidence="3 4" key="1">
    <citation type="journal article" date="2018" name="Sci. Rep.">
        <title>Genome sequence of the cauliflower mushroom Sparassis crispa (Hanabiratake) and its association with beneficial usage.</title>
        <authorList>
            <person name="Kiyama R."/>
            <person name="Furutani Y."/>
            <person name="Kawaguchi K."/>
            <person name="Nakanishi T."/>
        </authorList>
    </citation>
    <scope>NUCLEOTIDE SEQUENCE [LARGE SCALE GENOMIC DNA]</scope>
</reference>
<evidence type="ECO:0000313" key="4">
    <source>
        <dbReference type="Proteomes" id="UP000287166"/>
    </source>
</evidence>
<dbReference type="InterPro" id="IPR057596">
    <property type="entry name" value="RDRP_core"/>
</dbReference>
<accession>A0A401GA41</accession>
<comment type="similarity">
    <text evidence="1">Belongs to the RdRP family.</text>
</comment>
<dbReference type="GO" id="GO:0031380">
    <property type="term" value="C:nuclear RNA-directed RNA polymerase complex"/>
    <property type="evidence" value="ECO:0007669"/>
    <property type="project" value="TreeGrafter"/>
</dbReference>
<evidence type="ECO:0000313" key="3">
    <source>
        <dbReference type="EMBL" id="GBE79056.1"/>
    </source>
</evidence>
<organism evidence="3 4">
    <name type="scientific">Sparassis crispa</name>
    <dbReference type="NCBI Taxonomy" id="139825"/>
    <lineage>
        <taxon>Eukaryota</taxon>
        <taxon>Fungi</taxon>
        <taxon>Dikarya</taxon>
        <taxon>Basidiomycota</taxon>
        <taxon>Agaricomycotina</taxon>
        <taxon>Agaricomycetes</taxon>
        <taxon>Polyporales</taxon>
        <taxon>Sparassidaceae</taxon>
        <taxon>Sparassis</taxon>
    </lineage>
</organism>
<dbReference type="EC" id="2.7.7.48" evidence="1"/>
<dbReference type="Proteomes" id="UP000287166">
    <property type="component" value="Unassembled WGS sequence"/>
</dbReference>
<protein>
    <recommendedName>
        <fullName evidence="1">RNA-dependent RNA polymerase</fullName>
        <ecNumber evidence="1">2.7.7.48</ecNumber>
    </recommendedName>
</protein>
<dbReference type="Pfam" id="PF05183">
    <property type="entry name" value="RdRP"/>
    <property type="match status" value="1"/>
</dbReference>
<keyword evidence="1" id="KW-0808">Transferase</keyword>
<dbReference type="InParanoid" id="A0A401GA41"/>
<dbReference type="InterPro" id="IPR007855">
    <property type="entry name" value="RDRP"/>
</dbReference>
<dbReference type="GO" id="GO:0030422">
    <property type="term" value="P:siRNA processing"/>
    <property type="evidence" value="ECO:0007669"/>
    <property type="project" value="TreeGrafter"/>
</dbReference>